<proteinExistence type="predicted"/>
<dbReference type="AlphaFoldDB" id="A0A1X3H7M0"/>
<organism evidence="1 3">
    <name type="scientific">Bradyrhizobium canariense</name>
    <dbReference type="NCBI Taxonomy" id="255045"/>
    <lineage>
        <taxon>Bacteria</taxon>
        <taxon>Pseudomonadati</taxon>
        <taxon>Pseudomonadota</taxon>
        <taxon>Alphaproteobacteria</taxon>
        <taxon>Hyphomicrobiales</taxon>
        <taxon>Nitrobacteraceae</taxon>
        <taxon>Bradyrhizobium</taxon>
    </lineage>
</organism>
<accession>A0A1X3H7M0</accession>
<gene>
    <name evidence="2" type="ORF">BST63_14835</name>
    <name evidence="1" type="ORF">BSZ18_14575</name>
</gene>
<dbReference type="EMBL" id="NAFI01000169">
    <property type="protein sequence ID" value="OSJ11372.1"/>
    <property type="molecule type" value="Genomic_DNA"/>
</dbReference>
<sequence>MTVQPDATFASSLLGANSGANLERGHRRAGGDIDRFHGAVHNASSYCLLIARRSILQRTNSDKAGGCTQLASSGAKPGQLLTLPQHAPPAERRMHPRGPLYVKIGGICSASANVVANSPLHRSTTIAPARQLQRVHLFIFAGDCRDQFKA</sequence>
<comment type="caution">
    <text evidence="1">The sequence shown here is derived from an EMBL/GenBank/DDBJ whole genome shotgun (WGS) entry which is preliminary data.</text>
</comment>
<protein>
    <submittedName>
        <fullName evidence="1">Uncharacterized protein</fullName>
    </submittedName>
</protein>
<dbReference type="Proteomes" id="UP000193884">
    <property type="component" value="Unassembled WGS sequence"/>
</dbReference>
<evidence type="ECO:0000313" key="1">
    <source>
        <dbReference type="EMBL" id="OSJ11372.1"/>
    </source>
</evidence>
<evidence type="ECO:0000313" key="3">
    <source>
        <dbReference type="Proteomes" id="UP000193553"/>
    </source>
</evidence>
<evidence type="ECO:0000313" key="2">
    <source>
        <dbReference type="EMBL" id="OSJ29190.1"/>
    </source>
</evidence>
<dbReference type="Proteomes" id="UP000193553">
    <property type="component" value="Unassembled WGS sequence"/>
</dbReference>
<keyword evidence="4" id="KW-1185">Reference proteome</keyword>
<name>A0A1X3H7M0_9BRAD</name>
<reference evidence="3 4" key="1">
    <citation type="submission" date="2017-03" db="EMBL/GenBank/DDBJ databases">
        <title>Whole genome sequences of fourteen strains of Bradyrhizobium canariense and one strain of Bradyrhizobium japonicum isolated from Lupinus (Papilionoideae: Genisteae) species in Algeria.</title>
        <authorList>
            <person name="Crovadore J."/>
            <person name="Chekireb D."/>
            <person name="Brachmann A."/>
            <person name="Chablais R."/>
            <person name="Cochard B."/>
            <person name="Lefort F."/>
        </authorList>
    </citation>
    <scope>NUCLEOTIDE SEQUENCE [LARGE SCALE GENOMIC DNA]</scope>
    <source>
        <strain evidence="1 3">UBMA195</strain>
        <strain evidence="2 4">UBMAN05</strain>
    </source>
</reference>
<evidence type="ECO:0000313" key="4">
    <source>
        <dbReference type="Proteomes" id="UP000193884"/>
    </source>
</evidence>
<dbReference type="EMBL" id="NAFK01000158">
    <property type="protein sequence ID" value="OSJ29190.1"/>
    <property type="molecule type" value="Genomic_DNA"/>
</dbReference>